<evidence type="ECO:0000313" key="4">
    <source>
        <dbReference type="Proteomes" id="UP001596091"/>
    </source>
</evidence>
<evidence type="ECO:0000256" key="2">
    <source>
        <dbReference type="RuleBase" id="RU362080"/>
    </source>
</evidence>
<comment type="similarity">
    <text evidence="1 2">Belongs to the phD/YefM antitoxin family.</text>
</comment>
<accession>A0ABW1EP33</accession>
<reference evidence="4" key="1">
    <citation type="journal article" date="2019" name="Int. J. Syst. Evol. Microbiol.">
        <title>The Global Catalogue of Microorganisms (GCM) 10K type strain sequencing project: providing services to taxonomists for standard genome sequencing and annotation.</title>
        <authorList>
            <consortium name="The Broad Institute Genomics Platform"/>
            <consortium name="The Broad Institute Genome Sequencing Center for Infectious Disease"/>
            <person name="Wu L."/>
            <person name="Ma J."/>
        </authorList>
    </citation>
    <scope>NUCLEOTIDE SEQUENCE [LARGE SCALE GENOMIC DNA]</scope>
    <source>
        <strain evidence="4">JCM 4087</strain>
    </source>
</reference>
<dbReference type="InterPro" id="IPR036165">
    <property type="entry name" value="YefM-like_sf"/>
</dbReference>
<dbReference type="Proteomes" id="UP001596091">
    <property type="component" value="Unassembled WGS sequence"/>
</dbReference>
<evidence type="ECO:0000313" key="3">
    <source>
        <dbReference type="EMBL" id="MFC5864688.1"/>
    </source>
</evidence>
<gene>
    <name evidence="3" type="ORF">ACFPT7_20435</name>
</gene>
<dbReference type="InterPro" id="IPR006442">
    <property type="entry name" value="Antitoxin_Phd/YefM"/>
</dbReference>
<evidence type="ECO:0000256" key="1">
    <source>
        <dbReference type="ARBA" id="ARBA00009981"/>
    </source>
</evidence>
<dbReference type="Pfam" id="PF02604">
    <property type="entry name" value="PhdYeFM_antitox"/>
    <property type="match status" value="1"/>
</dbReference>
<name>A0ABW1EP33_9BACT</name>
<dbReference type="EMBL" id="JBHSPH010000010">
    <property type="protein sequence ID" value="MFC5864688.1"/>
    <property type="molecule type" value="Genomic_DNA"/>
</dbReference>
<dbReference type="SUPFAM" id="SSF143120">
    <property type="entry name" value="YefM-like"/>
    <property type="match status" value="1"/>
</dbReference>
<dbReference type="RefSeq" id="WP_263332732.1">
    <property type="nucleotide sequence ID" value="NZ_JAGSYH010000001.1"/>
</dbReference>
<keyword evidence="4" id="KW-1185">Reference proteome</keyword>
<dbReference type="NCBIfam" id="TIGR01552">
    <property type="entry name" value="phd_fam"/>
    <property type="match status" value="1"/>
</dbReference>
<protein>
    <recommendedName>
        <fullName evidence="2">Antitoxin</fullName>
    </recommendedName>
</protein>
<comment type="function">
    <text evidence="2">Antitoxin component of a type II toxin-antitoxin (TA) system.</text>
</comment>
<proteinExistence type="inferred from homology"/>
<organism evidence="3 4">
    <name type="scientific">Acidicapsa dinghuensis</name>
    <dbReference type="NCBI Taxonomy" id="2218256"/>
    <lineage>
        <taxon>Bacteria</taxon>
        <taxon>Pseudomonadati</taxon>
        <taxon>Acidobacteriota</taxon>
        <taxon>Terriglobia</taxon>
        <taxon>Terriglobales</taxon>
        <taxon>Acidobacteriaceae</taxon>
        <taxon>Acidicapsa</taxon>
    </lineage>
</organism>
<dbReference type="Gene3D" id="3.40.1620.10">
    <property type="entry name" value="YefM-like domain"/>
    <property type="match status" value="1"/>
</dbReference>
<comment type="caution">
    <text evidence="3">The sequence shown here is derived from an EMBL/GenBank/DDBJ whole genome shotgun (WGS) entry which is preliminary data.</text>
</comment>
<sequence length="77" mass="8538">MSTVNIFQAKTQLSKLVELAEQGQDTIIARAGKPVARLTKLEPQKKAIRYGSLKGKVWIADDFDAPLPEDFLIKPEA</sequence>